<comment type="caution">
    <text evidence="1">The sequence shown here is derived from an EMBL/GenBank/DDBJ whole genome shotgun (WGS) entry which is preliminary data.</text>
</comment>
<dbReference type="NCBIfam" id="TIGR01637">
    <property type="entry name" value="phage_arpU"/>
    <property type="match status" value="1"/>
</dbReference>
<evidence type="ECO:0000313" key="1">
    <source>
        <dbReference type="EMBL" id="MBU5672706.1"/>
    </source>
</evidence>
<gene>
    <name evidence="1" type="ORF">KQJ23_12795</name>
</gene>
<organism evidence="1 2">
    <name type="scientific">Paenibacillus brevis</name>
    <dbReference type="NCBI Taxonomy" id="2841508"/>
    <lineage>
        <taxon>Bacteria</taxon>
        <taxon>Bacillati</taxon>
        <taxon>Bacillota</taxon>
        <taxon>Bacilli</taxon>
        <taxon>Bacillales</taxon>
        <taxon>Paenibacillaceae</taxon>
        <taxon>Paenibacillus</taxon>
    </lineage>
</organism>
<accession>A0ABS6FU86</accession>
<reference evidence="1 2" key="1">
    <citation type="submission" date="2021-06" db="EMBL/GenBank/DDBJ databases">
        <authorList>
            <person name="Sun Q."/>
            <person name="Li D."/>
        </authorList>
    </citation>
    <scope>NUCLEOTIDE SEQUENCE [LARGE SCALE GENOMIC DNA]</scope>
    <source>
        <strain evidence="1 2">MSJ-6</strain>
    </source>
</reference>
<evidence type="ECO:0000313" key="2">
    <source>
        <dbReference type="Proteomes" id="UP000743001"/>
    </source>
</evidence>
<dbReference type="Proteomes" id="UP000743001">
    <property type="component" value="Unassembled WGS sequence"/>
</dbReference>
<name>A0ABS6FU86_9BACL</name>
<dbReference type="InterPro" id="IPR006524">
    <property type="entry name" value="ArpU-like"/>
</dbReference>
<dbReference type="EMBL" id="JAHLQJ010000010">
    <property type="protein sequence ID" value="MBU5672706.1"/>
    <property type="molecule type" value="Genomic_DNA"/>
</dbReference>
<protein>
    <submittedName>
        <fullName evidence="1">Transcriptional regulator</fullName>
    </submittedName>
</protein>
<keyword evidence="2" id="KW-1185">Reference proteome</keyword>
<sequence length="162" mass="19196">MEQMSLGDDFLPELDARETKKAVIEAFDKYRKCKYLTFEEREASMTANYSDLPRGGGISDQTSSIAVYNTDKNAARRAYCERIERAVARLPRMERFLIERRYMAADSDYITDQRVYNHEFQPEISWTLYKKYRWEAFYKLALYLRIHVVAKKNEEGENDGDK</sequence>
<proteinExistence type="predicted"/>